<keyword evidence="11" id="KW-1185">Reference proteome</keyword>
<sequence length="544" mass="59289">MNSHPKISKAVIAAAVLVALFAVNFIIHLGFSPAFNPLTTDSGVFAYCGARMLAGDVLYRDCWDNKPPAVYLIDAGIVALGGQNPWAIWWFQLLWTTASSAVVFAVIRRVWRNWLAAALGALLFIGTALTHFYYTGGNLTENYLLLPLGLTAGALYASLTSGRLRWTAGMGLLTALAVLLKPTYFGMGAAAILTVVVFHFAQRKWTPGLKHLGVFMLGLILPLALVALVFWRLGALSDLWFAVLQHNVGYVEAGLSRATLLASLRQFFVIQPLAGLFWTALASLGIYGLVRALSKPAHSLSAPENLPAWWLGGLVLALPLQMASISISGKNFGHYYLEIMPALALLASAGPAVLLAPDGLKFPRSAHLHNGLRIGLALALAALLAVWSKGLNAKELVNLPRLTSTAQNFDLWNYPFNDLERYIQEHSRPDESVLIWATHPDFNFVTGRRSPTRYIFPLHVLTPTPTGESGFPELLSELAADPPRLIIQQVVSSANLPAFTAPENELCGGCSPAARSGMEELKAYIDAHYTYATQIYDWLVFVRK</sequence>
<evidence type="ECO:0000256" key="7">
    <source>
        <dbReference type="ARBA" id="ARBA00023136"/>
    </source>
</evidence>
<keyword evidence="2" id="KW-1003">Cell membrane</keyword>
<dbReference type="RefSeq" id="WP_236709920.1">
    <property type="nucleotide sequence ID" value="NZ_DF967972.1"/>
</dbReference>
<keyword evidence="7 8" id="KW-0472">Membrane</keyword>
<feature type="transmembrane region" description="Helical" evidence="8">
    <location>
        <begin position="335"/>
        <end position="356"/>
    </location>
</feature>
<name>A0A0S7BDM3_9CHLR</name>
<proteinExistence type="predicted"/>
<feature type="domain" description="Glycosyltransferase RgtA/B/C/D-like" evidence="9">
    <location>
        <begin position="65"/>
        <end position="221"/>
    </location>
</feature>
<evidence type="ECO:0000256" key="3">
    <source>
        <dbReference type="ARBA" id="ARBA00022676"/>
    </source>
</evidence>
<organism evidence="10">
    <name type="scientific">Longilinea arvoryzae</name>
    <dbReference type="NCBI Taxonomy" id="360412"/>
    <lineage>
        <taxon>Bacteria</taxon>
        <taxon>Bacillati</taxon>
        <taxon>Chloroflexota</taxon>
        <taxon>Anaerolineae</taxon>
        <taxon>Anaerolineales</taxon>
        <taxon>Anaerolineaceae</taxon>
        <taxon>Longilinea</taxon>
    </lineage>
</organism>
<keyword evidence="6 8" id="KW-1133">Transmembrane helix</keyword>
<gene>
    <name evidence="10" type="ORF">LARV_00684</name>
</gene>
<keyword evidence="3" id="KW-0328">Glycosyltransferase</keyword>
<dbReference type="GO" id="GO:0009103">
    <property type="term" value="P:lipopolysaccharide biosynthetic process"/>
    <property type="evidence" value="ECO:0007669"/>
    <property type="project" value="UniProtKB-ARBA"/>
</dbReference>
<dbReference type="GO" id="GO:0005886">
    <property type="term" value="C:plasma membrane"/>
    <property type="evidence" value="ECO:0007669"/>
    <property type="project" value="UniProtKB-SubCell"/>
</dbReference>
<evidence type="ECO:0000256" key="4">
    <source>
        <dbReference type="ARBA" id="ARBA00022679"/>
    </source>
</evidence>
<feature type="transmembrane region" description="Helical" evidence="8">
    <location>
        <begin position="267"/>
        <end position="289"/>
    </location>
</feature>
<protein>
    <submittedName>
        <fullName evidence="10">4-amino-4-deoxy-L-arabinose transferase</fullName>
    </submittedName>
</protein>
<evidence type="ECO:0000256" key="5">
    <source>
        <dbReference type="ARBA" id="ARBA00022692"/>
    </source>
</evidence>
<dbReference type="InterPro" id="IPR050297">
    <property type="entry name" value="LipidA_mod_glycosyltrf_83"/>
</dbReference>
<feature type="transmembrane region" description="Helical" evidence="8">
    <location>
        <begin position="171"/>
        <end position="200"/>
    </location>
</feature>
<evidence type="ECO:0000259" key="9">
    <source>
        <dbReference type="Pfam" id="PF13231"/>
    </source>
</evidence>
<dbReference type="EMBL" id="DF967972">
    <property type="protein sequence ID" value="GAP12944.1"/>
    <property type="molecule type" value="Genomic_DNA"/>
</dbReference>
<dbReference type="InterPro" id="IPR038731">
    <property type="entry name" value="RgtA/B/C-like"/>
</dbReference>
<evidence type="ECO:0000313" key="10">
    <source>
        <dbReference type="EMBL" id="GAP12944.1"/>
    </source>
</evidence>
<feature type="transmembrane region" description="Helical" evidence="8">
    <location>
        <begin position="212"/>
        <end position="231"/>
    </location>
</feature>
<keyword evidence="5 8" id="KW-0812">Transmembrane</keyword>
<evidence type="ECO:0000313" key="11">
    <source>
        <dbReference type="Proteomes" id="UP000055060"/>
    </source>
</evidence>
<keyword evidence="4 10" id="KW-0808">Transferase</keyword>
<dbReference type="GO" id="GO:0010041">
    <property type="term" value="P:response to iron(III) ion"/>
    <property type="evidence" value="ECO:0007669"/>
    <property type="project" value="TreeGrafter"/>
</dbReference>
<feature type="transmembrane region" description="Helical" evidence="8">
    <location>
        <begin position="87"/>
        <end position="107"/>
    </location>
</feature>
<dbReference type="GO" id="GO:0016763">
    <property type="term" value="F:pentosyltransferase activity"/>
    <property type="evidence" value="ECO:0007669"/>
    <property type="project" value="TreeGrafter"/>
</dbReference>
<feature type="transmembrane region" description="Helical" evidence="8">
    <location>
        <begin position="12"/>
        <end position="31"/>
    </location>
</feature>
<accession>A0A0S7BDM3</accession>
<feature type="transmembrane region" description="Helical" evidence="8">
    <location>
        <begin position="140"/>
        <end position="159"/>
    </location>
</feature>
<dbReference type="Proteomes" id="UP000055060">
    <property type="component" value="Unassembled WGS sequence"/>
</dbReference>
<evidence type="ECO:0000256" key="1">
    <source>
        <dbReference type="ARBA" id="ARBA00004651"/>
    </source>
</evidence>
<feature type="transmembrane region" description="Helical" evidence="8">
    <location>
        <begin position="368"/>
        <end position="387"/>
    </location>
</feature>
<evidence type="ECO:0000256" key="6">
    <source>
        <dbReference type="ARBA" id="ARBA00022989"/>
    </source>
</evidence>
<dbReference type="PANTHER" id="PTHR33908">
    <property type="entry name" value="MANNOSYLTRANSFERASE YKCB-RELATED"/>
    <property type="match status" value="1"/>
</dbReference>
<evidence type="ECO:0000256" key="2">
    <source>
        <dbReference type="ARBA" id="ARBA00022475"/>
    </source>
</evidence>
<comment type="subcellular location">
    <subcellularLocation>
        <location evidence="1">Cell membrane</location>
        <topology evidence="1">Multi-pass membrane protein</topology>
    </subcellularLocation>
</comment>
<dbReference type="STRING" id="360412.LARV_00684"/>
<evidence type="ECO:0000256" key="8">
    <source>
        <dbReference type="SAM" id="Phobius"/>
    </source>
</evidence>
<dbReference type="Pfam" id="PF13231">
    <property type="entry name" value="PMT_2"/>
    <property type="match status" value="1"/>
</dbReference>
<feature type="transmembrane region" description="Helical" evidence="8">
    <location>
        <begin position="114"/>
        <end position="134"/>
    </location>
</feature>
<dbReference type="AlphaFoldDB" id="A0A0S7BDM3"/>
<dbReference type="PANTHER" id="PTHR33908:SF3">
    <property type="entry name" value="UNDECAPRENYL PHOSPHATE-ALPHA-4-AMINO-4-DEOXY-L-ARABINOSE ARABINOSYL TRANSFERASE"/>
    <property type="match status" value="1"/>
</dbReference>
<feature type="transmembrane region" description="Helical" evidence="8">
    <location>
        <begin position="309"/>
        <end position="328"/>
    </location>
</feature>
<reference evidence="10" key="1">
    <citation type="submission" date="2015-07" db="EMBL/GenBank/DDBJ databases">
        <title>Draft Genome Sequences of Anaerolinea thermolimosa IMO-1, Bellilinea caldifistulae GOMI-1, Leptolinea tardivitalis YMTK-2, Levilinea saccharolytica KIBI-1,Longilinea arvoryzae KOME-1, Previously Described as Members of the Anaerolineaceae (Chloroflexi).</title>
        <authorList>
            <person name="Sekiguchi Y."/>
            <person name="Ohashi A."/>
            <person name="Matsuura N."/>
            <person name="Tourlousse M.D."/>
        </authorList>
    </citation>
    <scope>NUCLEOTIDE SEQUENCE [LARGE SCALE GENOMIC DNA]</scope>
    <source>
        <strain evidence="10">KOME-1</strain>
    </source>
</reference>